<dbReference type="InterPro" id="IPR001314">
    <property type="entry name" value="Peptidase_S1A"/>
</dbReference>
<evidence type="ECO:0000313" key="9">
    <source>
        <dbReference type="WBParaSite" id="Pan_g23639.t1"/>
    </source>
</evidence>
<keyword evidence="3 5" id="KW-0720">Serine protease</keyword>
<dbReference type="PROSITE" id="PS00134">
    <property type="entry name" value="TRYPSIN_HIS"/>
    <property type="match status" value="1"/>
</dbReference>
<dbReference type="GO" id="GO:0004252">
    <property type="term" value="F:serine-type endopeptidase activity"/>
    <property type="evidence" value="ECO:0007669"/>
    <property type="project" value="InterPro"/>
</dbReference>
<dbReference type="Pfam" id="PF00089">
    <property type="entry name" value="Trypsin"/>
    <property type="match status" value="1"/>
</dbReference>
<evidence type="ECO:0000256" key="5">
    <source>
        <dbReference type="RuleBase" id="RU363034"/>
    </source>
</evidence>
<reference evidence="9" key="2">
    <citation type="submission" date="2020-10" db="UniProtKB">
        <authorList>
            <consortium name="WormBaseParasite"/>
        </authorList>
    </citation>
    <scope>IDENTIFICATION</scope>
</reference>
<dbReference type="InterPro" id="IPR043504">
    <property type="entry name" value="Peptidase_S1_PA_chymotrypsin"/>
</dbReference>
<dbReference type="SUPFAM" id="SSF50494">
    <property type="entry name" value="Trypsin-like serine proteases"/>
    <property type="match status" value="1"/>
</dbReference>
<keyword evidence="2 5" id="KW-0378">Hydrolase</keyword>
<evidence type="ECO:0000256" key="1">
    <source>
        <dbReference type="ARBA" id="ARBA00022670"/>
    </source>
</evidence>
<evidence type="ECO:0000256" key="3">
    <source>
        <dbReference type="ARBA" id="ARBA00022825"/>
    </source>
</evidence>
<evidence type="ECO:0000256" key="4">
    <source>
        <dbReference type="ARBA" id="ARBA00023157"/>
    </source>
</evidence>
<dbReference type="Gene3D" id="2.40.10.10">
    <property type="entry name" value="Trypsin-like serine proteases"/>
    <property type="match status" value="1"/>
</dbReference>
<dbReference type="Proteomes" id="UP000492821">
    <property type="component" value="Unassembled WGS sequence"/>
</dbReference>
<dbReference type="InterPro" id="IPR033116">
    <property type="entry name" value="TRYPSIN_SER"/>
</dbReference>
<dbReference type="AlphaFoldDB" id="A0A7E4VQE8"/>
<sequence length="292" mass="31619">MLQLFTFSILLVSTFVLVSSADSAKCGQTPIPPKVDARVVGGQEAVPYSWPWQIVLCSHGWFGCDLECGGSVVGPNWVMTAGHCVYGSTDDVSSSYFRVKTGVFKQTKDNEAGEVVHKVKHVHLHPLYQEEPEVIYDIALIELADEVTYNNHTQPICLPLHDNTTIVNPNSAWATGWGAENELGFPTGTLRQVDVPFVNYTDCQADYPGEITPAVHVCAGTKGEDTCQGDSGGPLVVKNNGGAYFQYGITSFGTGCAEYKHPGVYSRVTAYCDWINSTTNGDVTCKDASTYA</sequence>
<keyword evidence="6" id="KW-0732">Signal</keyword>
<protein>
    <submittedName>
        <fullName evidence="9">Peptidase S1 domain-containing protein</fullName>
    </submittedName>
</protein>
<evidence type="ECO:0000259" key="7">
    <source>
        <dbReference type="PROSITE" id="PS50240"/>
    </source>
</evidence>
<dbReference type="PRINTS" id="PR00722">
    <property type="entry name" value="CHYMOTRYPSIN"/>
</dbReference>
<reference evidence="8" key="1">
    <citation type="journal article" date="2013" name="Genetics">
        <title>The draft genome and transcriptome of Panagrellus redivivus are shaped by the harsh demands of a free-living lifestyle.</title>
        <authorList>
            <person name="Srinivasan J."/>
            <person name="Dillman A.R."/>
            <person name="Macchietto M.G."/>
            <person name="Heikkinen L."/>
            <person name="Lakso M."/>
            <person name="Fracchia K.M."/>
            <person name="Antoshechkin I."/>
            <person name="Mortazavi A."/>
            <person name="Wong G."/>
            <person name="Sternberg P.W."/>
        </authorList>
    </citation>
    <scope>NUCLEOTIDE SEQUENCE [LARGE SCALE GENOMIC DNA]</scope>
    <source>
        <strain evidence="8">MT8872</strain>
    </source>
</reference>
<dbReference type="InterPro" id="IPR001254">
    <property type="entry name" value="Trypsin_dom"/>
</dbReference>
<dbReference type="PROSITE" id="PS50240">
    <property type="entry name" value="TRYPSIN_DOM"/>
    <property type="match status" value="1"/>
</dbReference>
<evidence type="ECO:0000256" key="6">
    <source>
        <dbReference type="SAM" id="SignalP"/>
    </source>
</evidence>
<name>A0A7E4VQE8_PANRE</name>
<feature type="chain" id="PRO_5028855171" evidence="6">
    <location>
        <begin position="21"/>
        <end position="292"/>
    </location>
</feature>
<keyword evidence="4" id="KW-1015">Disulfide bond</keyword>
<organism evidence="8 9">
    <name type="scientific">Panagrellus redivivus</name>
    <name type="common">Microworm</name>
    <dbReference type="NCBI Taxonomy" id="6233"/>
    <lineage>
        <taxon>Eukaryota</taxon>
        <taxon>Metazoa</taxon>
        <taxon>Ecdysozoa</taxon>
        <taxon>Nematoda</taxon>
        <taxon>Chromadorea</taxon>
        <taxon>Rhabditida</taxon>
        <taxon>Tylenchina</taxon>
        <taxon>Panagrolaimomorpha</taxon>
        <taxon>Panagrolaimoidea</taxon>
        <taxon>Panagrolaimidae</taxon>
        <taxon>Panagrellus</taxon>
    </lineage>
</organism>
<dbReference type="CDD" id="cd00190">
    <property type="entry name" value="Tryp_SPc"/>
    <property type="match status" value="1"/>
</dbReference>
<dbReference type="PANTHER" id="PTHR24252:SF7">
    <property type="entry name" value="HYALIN"/>
    <property type="match status" value="1"/>
</dbReference>
<dbReference type="PROSITE" id="PS00135">
    <property type="entry name" value="TRYPSIN_SER"/>
    <property type="match status" value="1"/>
</dbReference>
<dbReference type="InterPro" id="IPR009003">
    <property type="entry name" value="Peptidase_S1_PA"/>
</dbReference>
<keyword evidence="8" id="KW-1185">Reference proteome</keyword>
<evidence type="ECO:0000313" key="8">
    <source>
        <dbReference type="Proteomes" id="UP000492821"/>
    </source>
</evidence>
<accession>A0A7E4VQE8</accession>
<dbReference type="GO" id="GO:0006508">
    <property type="term" value="P:proteolysis"/>
    <property type="evidence" value="ECO:0007669"/>
    <property type="project" value="UniProtKB-KW"/>
</dbReference>
<dbReference type="PANTHER" id="PTHR24252">
    <property type="entry name" value="ACROSIN-RELATED"/>
    <property type="match status" value="1"/>
</dbReference>
<dbReference type="InterPro" id="IPR018114">
    <property type="entry name" value="TRYPSIN_HIS"/>
</dbReference>
<feature type="signal peptide" evidence="6">
    <location>
        <begin position="1"/>
        <end position="20"/>
    </location>
</feature>
<dbReference type="WBParaSite" id="Pan_g23639.t1">
    <property type="protein sequence ID" value="Pan_g23639.t1"/>
    <property type="gene ID" value="Pan_g23639"/>
</dbReference>
<evidence type="ECO:0000256" key="2">
    <source>
        <dbReference type="ARBA" id="ARBA00022801"/>
    </source>
</evidence>
<proteinExistence type="predicted"/>
<keyword evidence="1 5" id="KW-0645">Protease</keyword>
<feature type="domain" description="Peptidase S1" evidence="7">
    <location>
        <begin position="39"/>
        <end position="280"/>
    </location>
</feature>
<dbReference type="FunFam" id="2.40.10.10:FF:000003">
    <property type="entry name" value="Transmembrane serine protease 3"/>
    <property type="match status" value="1"/>
</dbReference>
<dbReference type="SMART" id="SM00020">
    <property type="entry name" value="Tryp_SPc"/>
    <property type="match status" value="1"/>
</dbReference>